<protein>
    <recommendedName>
        <fullName evidence="4">NAD(+) diphosphatase</fullName>
        <ecNumber evidence="4">3.6.1.22</ecNumber>
    </recommendedName>
</protein>
<dbReference type="NCBIfam" id="NF001299">
    <property type="entry name" value="PRK00241.1"/>
    <property type="match status" value="1"/>
</dbReference>
<dbReference type="Gene3D" id="3.90.79.20">
    <property type="match status" value="1"/>
</dbReference>
<keyword evidence="5" id="KW-0479">Metal-binding</keyword>
<dbReference type="Pfam" id="PF00293">
    <property type="entry name" value="NUDIX"/>
    <property type="match status" value="1"/>
</dbReference>
<dbReference type="Gene3D" id="3.90.79.10">
    <property type="entry name" value="Nucleoside Triphosphate Pyrophosphohydrolase"/>
    <property type="match status" value="1"/>
</dbReference>
<dbReference type="GO" id="GO:0046872">
    <property type="term" value="F:metal ion binding"/>
    <property type="evidence" value="ECO:0007669"/>
    <property type="project" value="UniProtKB-KW"/>
</dbReference>
<feature type="domain" description="Nudix hydrolase" evidence="10">
    <location>
        <begin position="170"/>
        <end position="296"/>
    </location>
</feature>
<keyword evidence="6" id="KW-0378">Hydrolase</keyword>
<dbReference type="Pfam" id="PF09297">
    <property type="entry name" value="Zn_ribbon_NUD"/>
    <property type="match status" value="1"/>
</dbReference>
<sequence length="309" mass="32406">MDASLARLGYARSRLRRHSAEAGEGAVPPLDAPDAAWVLFAGDRVVLTREPASALLNPDVAARVPALAVPVFLGRLDGGRLDGRPVFAAAIEPAAADDLAGGPAHHSLDLRSLAAEGAVAADELGLLATAKSLLAWHARNGFCAHCGSPSLPAAGGFRRDCPACGTHHFPRTDPVVIMLVRRGDTCLLGRAPRFKEGMYSCLAGFLEPGETVEDAVRRETREEAGIRVGAVRYLASQPWPFPASLMLGCVGEALDDAITIDPTELADARWFPRAAVAQMIAGAHPEGLSVPPPMAIAHLLMRAFVDGAA</sequence>
<evidence type="ECO:0000256" key="5">
    <source>
        <dbReference type="ARBA" id="ARBA00022723"/>
    </source>
</evidence>
<dbReference type="SUPFAM" id="SSF55811">
    <property type="entry name" value="Nudix"/>
    <property type="match status" value="1"/>
</dbReference>
<keyword evidence="12" id="KW-1185">Reference proteome</keyword>
<keyword evidence="8" id="KW-0520">NAD</keyword>
<dbReference type="InterPro" id="IPR015376">
    <property type="entry name" value="Znr_NADH_PPase"/>
</dbReference>
<evidence type="ECO:0000256" key="8">
    <source>
        <dbReference type="ARBA" id="ARBA00023027"/>
    </source>
</evidence>
<dbReference type="PANTHER" id="PTHR42904">
    <property type="entry name" value="NUDIX HYDROLASE, NUDC SUBFAMILY"/>
    <property type="match status" value="1"/>
</dbReference>
<keyword evidence="7" id="KW-0460">Magnesium</keyword>
<dbReference type="KEGG" id="mets:DK389_07430"/>
<organism evidence="11 12">
    <name type="scientific">Methylobacterium durans</name>
    <dbReference type="NCBI Taxonomy" id="2202825"/>
    <lineage>
        <taxon>Bacteria</taxon>
        <taxon>Pseudomonadati</taxon>
        <taxon>Pseudomonadota</taxon>
        <taxon>Alphaproteobacteria</taxon>
        <taxon>Hyphomicrobiales</taxon>
        <taxon>Methylobacteriaceae</taxon>
        <taxon>Methylobacterium</taxon>
    </lineage>
</organism>
<dbReference type="GO" id="GO:0005829">
    <property type="term" value="C:cytosol"/>
    <property type="evidence" value="ECO:0007669"/>
    <property type="project" value="TreeGrafter"/>
</dbReference>
<evidence type="ECO:0000256" key="4">
    <source>
        <dbReference type="ARBA" id="ARBA00012381"/>
    </source>
</evidence>
<dbReference type="GO" id="GO:0006742">
    <property type="term" value="P:NADP+ catabolic process"/>
    <property type="evidence" value="ECO:0007669"/>
    <property type="project" value="TreeGrafter"/>
</dbReference>
<dbReference type="EMBL" id="CP029550">
    <property type="protein sequence ID" value="AWN44416.1"/>
    <property type="molecule type" value="Genomic_DNA"/>
</dbReference>
<dbReference type="GO" id="GO:0019677">
    <property type="term" value="P:NAD+ catabolic process"/>
    <property type="evidence" value="ECO:0007669"/>
    <property type="project" value="TreeGrafter"/>
</dbReference>
<dbReference type="AlphaFoldDB" id="A0A2U8WGH4"/>
<reference evidence="12" key="1">
    <citation type="submission" date="2018-05" db="EMBL/GenBank/DDBJ databases">
        <title>Complete Genome Sequence of Methylobacterium sp. 17SD2-17.</title>
        <authorList>
            <person name="Srinivasan S."/>
        </authorList>
    </citation>
    <scope>NUCLEOTIDE SEQUENCE [LARGE SCALE GENOMIC DNA]</scope>
    <source>
        <strain evidence="12">17SD2-17</strain>
    </source>
</reference>
<evidence type="ECO:0000313" key="12">
    <source>
        <dbReference type="Proteomes" id="UP000245926"/>
    </source>
</evidence>
<comment type="cofactor">
    <cofactor evidence="1">
        <name>Mg(2+)</name>
        <dbReference type="ChEBI" id="CHEBI:18420"/>
    </cofactor>
</comment>
<dbReference type="GO" id="GO:0035529">
    <property type="term" value="F:NADH pyrophosphatase activity"/>
    <property type="evidence" value="ECO:0007669"/>
    <property type="project" value="TreeGrafter"/>
</dbReference>
<evidence type="ECO:0000256" key="2">
    <source>
        <dbReference type="ARBA" id="ARBA00001947"/>
    </source>
</evidence>
<name>A0A2U8WGH4_9HYPH</name>
<comment type="cofactor">
    <cofactor evidence="2">
        <name>Zn(2+)</name>
        <dbReference type="ChEBI" id="CHEBI:29105"/>
    </cofactor>
</comment>
<evidence type="ECO:0000313" key="11">
    <source>
        <dbReference type="EMBL" id="AWN44416.1"/>
    </source>
</evidence>
<dbReference type="EC" id="3.6.1.22" evidence="4"/>
<dbReference type="InterPro" id="IPR015797">
    <property type="entry name" value="NUDIX_hydrolase-like_dom_sf"/>
</dbReference>
<dbReference type="InterPro" id="IPR020084">
    <property type="entry name" value="NUDIX_hydrolase_CS"/>
</dbReference>
<evidence type="ECO:0000259" key="10">
    <source>
        <dbReference type="PROSITE" id="PS51462"/>
    </source>
</evidence>
<dbReference type="OrthoDB" id="9791656at2"/>
<dbReference type="InterPro" id="IPR049734">
    <property type="entry name" value="NudC-like_C"/>
</dbReference>
<dbReference type="InterPro" id="IPR050241">
    <property type="entry name" value="NAD-cap_RNA_hydrolase_NudC"/>
</dbReference>
<gene>
    <name evidence="11" type="ORF">DK389_07430</name>
</gene>
<evidence type="ECO:0000256" key="9">
    <source>
        <dbReference type="ARBA" id="ARBA00023679"/>
    </source>
</evidence>
<evidence type="ECO:0000256" key="3">
    <source>
        <dbReference type="ARBA" id="ARBA00009595"/>
    </source>
</evidence>
<comment type="catalytic activity">
    <reaction evidence="9">
        <text>a 5'-end NAD(+)-phospho-ribonucleoside in mRNA + H2O = a 5'-end phospho-adenosine-phospho-ribonucleoside in mRNA + beta-nicotinamide D-ribonucleotide + 2 H(+)</text>
        <dbReference type="Rhea" id="RHEA:60876"/>
        <dbReference type="Rhea" id="RHEA-COMP:15698"/>
        <dbReference type="Rhea" id="RHEA-COMP:15719"/>
        <dbReference type="ChEBI" id="CHEBI:14649"/>
        <dbReference type="ChEBI" id="CHEBI:15377"/>
        <dbReference type="ChEBI" id="CHEBI:15378"/>
        <dbReference type="ChEBI" id="CHEBI:144029"/>
        <dbReference type="ChEBI" id="CHEBI:144051"/>
    </reaction>
    <physiologicalReaction direction="left-to-right" evidence="9">
        <dbReference type="Rhea" id="RHEA:60877"/>
    </physiologicalReaction>
</comment>
<dbReference type="CDD" id="cd03429">
    <property type="entry name" value="NUDIX_NADH_pyrophosphatase_Nudt13"/>
    <property type="match status" value="1"/>
</dbReference>
<dbReference type="PROSITE" id="PS51462">
    <property type="entry name" value="NUDIX"/>
    <property type="match status" value="1"/>
</dbReference>
<dbReference type="RefSeq" id="WP_109896117.1">
    <property type="nucleotide sequence ID" value="NZ_CP029550.1"/>
</dbReference>
<dbReference type="PROSITE" id="PS00893">
    <property type="entry name" value="NUDIX_BOX"/>
    <property type="match status" value="1"/>
</dbReference>
<proteinExistence type="inferred from homology"/>
<evidence type="ECO:0000256" key="1">
    <source>
        <dbReference type="ARBA" id="ARBA00001946"/>
    </source>
</evidence>
<dbReference type="Pfam" id="PF09296">
    <property type="entry name" value="NUDIX-like"/>
    <property type="match status" value="1"/>
</dbReference>
<dbReference type="InterPro" id="IPR015375">
    <property type="entry name" value="NADH_PPase-like_N"/>
</dbReference>
<evidence type="ECO:0000256" key="7">
    <source>
        <dbReference type="ARBA" id="ARBA00022842"/>
    </source>
</evidence>
<dbReference type="InterPro" id="IPR000086">
    <property type="entry name" value="NUDIX_hydrolase_dom"/>
</dbReference>
<dbReference type="Proteomes" id="UP000245926">
    <property type="component" value="Chromosome"/>
</dbReference>
<accession>A0A2U8WGH4</accession>
<comment type="similarity">
    <text evidence="3">Belongs to the Nudix hydrolase family. NudC subfamily.</text>
</comment>
<evidence type="ECO:0000256" key="6">
    <source>
        <dbReference type="ARBA" id="ARBA00022801"/>
    </source>
</evidence>
<dbReference type="PANTHER" id="PTHR42904:SF6">
    <property type="entry name" value="NAD-CAPPED RNA HYDROLASE NUDT12"/>
    <property type="match status" value="1"/>
</dbReference>